<evidence type="ECO:0008006" key="4">
    <source>
        <dbReference type="Google" id="ProtNLM"/>
    </source>
</evidence>
<sequence>MNELVINENLLKIIPGKIEFPEYEKLKKNADDLAEGLKSVKVTPETLKTSKKLLAQVNKQIDKVERFRKDAKKEINKPYDELKVKTDSILKSITNATQIIKKQERELEEAQRQHKKDDINALYLQRLNLYPNFPFKFNDFLSAQSNVLNKSVSMNKTEELMAAWFDTKQKDIDVIKKMDDAEEILAQYIMFPDSVTEAISTVQKKKEYLQKAAEATKKTETPDYNNDITKAKKPVTFVIYDTGEASKVRSYMNANKIEYKEI</sequence>
<keyword evidence="1" id="KW-0175">Coiled coil</keyword>
<protein>
    <recommendedName>
        <fullName evidence="4">DUF1351 domain-containing protein</fullName>
    </recommendedName>
</protein>
<name>A0A0R1KF83_9LACO</name>
<organism evidence="2 3">
    <name type="scientific">Companilactobacillus nodensis DSM 19682 = JCM 14932 = NBRC 107160</name>
    <dbReference type="NCBI Taxonomy" id="1423775"/>
    <lineage>
        <taxon>Bacteria</taxon>
        <taxon>Bacillati</taxon>
        <taxon>Bacillota</taxon>
        <taxon>Bacilli</taxon>
        <taxon>Lactobacillales</taxon>
        <taxon>Lactobacillaceae</taxon>
        <taxon>Companilactobacillus</taxon>
    </lineage>
</organism>
<dbReference type="RefSeq" id="WP_025024389.1">
    <property type="nucleotide sequence ID" value="NZ_AZDZ01000014.1"/>
</dbReference>
<reference evidence="2 3" key="1">
    <citation type="journal article" date="2015" name="Genome Announc.">
        <title>Expanding the biotechnology potential of lactobacilli through comparative genomics of 213 strains and associated genera.</title>
        <authorList>
            <person name="Sun Z."/>
            <person name="Harris H.M."/>
            <person name="McCann A."/>
            <person name="Guo C."/>
            <person name="Argimon S."/>
            <person name="Zhang W."/>
            <person name="Yang X."/>
            <person name="Jeffery I.B."/>
            <person name="Cooney J.C."/>
            <person name="Kagawa T.F."/>
            <person name="Liu W."/>
            <person name="Song Y."/>
            <person name="Salvetti E."/>
            <person name="Wrobel A."/>
            <person name="Rasinkangas P."/>
            <person name="Parkhill J."/>
            <person name="Rea M.C."/>
            <person name="O'Sullivan O."/>
            <person name="Ritari J."/>
            <person name="Douillard F.P."/>
            <person name="Paul Ross R."/>
            <person name="Yang R."/>
            <person name="Briner A.E."/>
            <person name="Felis G.E."/>
            <person name="de Vos W.M."/>
            <person name="Barrangou R."/>
            <person name="Klaenhammer T.R."/>
            <person name="Caufield P.W."/>
            <person name="Cui Y."/>
            <person name="Zhang H."/>
            <person name="O'Toole P.W."/>
        </authorList>
    </citation>
    <scope>NUCLEOTIDE SEQUENCE [LARGE SCALE GENOMIC DNA]</scope>
    <source>
        <strain evidence="2 3">DSM 19682</strain>
    </source>
</reference>
<evidence type="ECO:0000256" key="1">
    <source>
        <dbReference type="SAM" id="Coils"/>
    </source>
</evidence>
<gene>
    <name evidence="2" type="ORF">FD03_GL000606</name>
</gene>
<dbReference type="Proteomes" id="UP000051248">
    <property type="component" value="Unassembled WGS sequence"/>
</dbReference>
<feature type="coiled-coil region" evidence="1">
    <location>
        <begin position="54"/>
        <end position="120"/>
    </location>
</feature>
<dbReference type="STRING" id="1423775.FD03_GL000606"/>
<dbReference type="InterPro" id="IPR009785">
    <property type="entry name" value="Prophage_Lj928_Orf309"/>
</dbReference>
<accession>A0A0R1KF83</accession>
<dbReference type="AlphaFoldDB" id="A0A0R1KF83"/>
<proteinExistence type="predicted"/>
<dbReference type="PATRIC" id="fig|1423775.4.peg.618"/>
<dbReference type="Pfam" id="PF07083">
    <property type="entry name" value="DUF1351"/>
    <property type="match status" value="1"/>
</dbReference>
<comment type="caution">
    <text evidence="2">The sequence shown here is derived from an EMBL/GenBank/DDBJ whole genome shotgun (WGS) entry which is preliminary data.</text>
</comment>
<evidence type="ECO:0000313" key="3">
    <source>
        <dbReference type="Proteomes" id="UP000051248"/>
    </source>
</evidence>
<dbReference type="OrthoDB" id="2326888at2"/>
<evidence type="ECO:0000313" key="2">
    <source>
        <dbReference type="EMBL" id="KRK79476.1"/>
    </source>
</evidence>
<keyword evidence="3" id="KW-1185">Reference proteome</keyword>
<dbReference type="EMBL" id="AZDZ01000014">
    <property type="protein sequence ID" value="KRK79476.1"/>
    <property type="molecule type" value="Genomic_DNA"/>
</dbReference>